<sequence length="94" mass="10741">MRLTPFFRWFDLWVGAYIDVPNRTIYVCPVPTLGFKIELGEPPDDFDAGPYVCPGCHVVAGRCAPGCFESDDDDYDDDDREYDEEVDCDDECPF</sequence>
<evidence type="ECO:0000313" key="3">
    <source>
        <dbReference type="Proteomes" id="UP000064967"/>
    </source>
</evidence>
<keyword evidence="3" id="KW-1185">Reference proteome</keyword>
<dbReference type="PATRIC" id="fig|1391654.3.peg.9952"/>
<accession>A0A0K1QBN8</accession>
<protein>
    <submittedName>
        <fullName evidence="2">Uncharacterized protein</fullName>
    </submittedName>
</protein>
<dbReference type="EMBL" id="CP012333">
    <property type="protein sequence ID" value="AKV03164.1"/>
    <property type="molecule type" value="Genomic_DNA"/>
</dbReference>
<dbReference type="KEGG" id="llu:AKJ09_09827"/>
<organism evidence="2 3">
    <name type="scientific">Labilithrix luteola</name>
    <dbReference type="NCBI Taxonomy" id="1391654"/>
    <lineage>
        <taxon>Bacteria</taxon>
        <taxon>Pseudomonadati</taxon>
        <taxon>Myxococcota</taxon>
        <taxon>Polyangia</taxon>
        <taxon>Polyangiales</taxon>
        <taxon>Labilitrichaceae</taxon>
        <taxon>Labilithrix</taxon>
    </lineage>
</organism>
<proteinExistence type="predicted"/>
<evidence type="ECO:0000256" key="1">
    <source>
        <dbReference type="SAM" id="MobiDB-lite"/>
    </source>
</evidence>
<dbReference type="AlphaFoldDB" id="A0A0K1QBN8"/>
<reference evidence="2 3" key="1">
    <citation type="submission" date="2015-08" db="EMBL/GenBank/DDBJ databases">
        <authorList>
            <person name="Babu N.S."/>
            <person name="Beckwith C.J."/>
            <person name="Beseler K.G."/>
            <person name="Brison A."/>
            <person name="Carone J.V."/>
            <person name="Caskin T.P."/>
            <person name="Diamond M."/>
            <person name="Durham M.E."/>
            <person name="Foxe J.M."/>
            <person name="Go M."/>
            <person name="Henderson B.A."/>
            <person name="Jones I.B."/>
            <person name="McGettigan J.A."/>
            <person name="Micheletti S.J."/>
            <person name="Nasrallah M.E."/>
            <person name="Ortiz D."/>
            <person name="Piller C.R."/>
            <person name="Privatt S.R."/>
            <person name="Schneider S.L."/>
            <person name="Sharp S."/>
            <person name="Smith T.C."/>
            <person name="Stanton J.D."/>
            <person name="Ullery H.E."/>
            <person name="Wilson R.J."/>
            <person name="Serrano M.G."/>
            <person name="Buck G."/>
            <person name="Lee V."/>
            <person name="Wang Y."/>
            <person name="Carvalho R."/>
            <person name="Voegtly L."/>
            <person name="Shi R."/>
            <person name="Duckworth R."/>
            <person name="Johnson A."/>
            <person name="Loviza R."/>
            <person name="Walstead R."/>
            <person name="Shah Z."/>
            <person name="Kiflezghi M."/>
            <person name="Wade K."/>
            <person name="Ball S.L."/>
            <person name="Bradley K.W."/>
            <person name="Asai D.J."/>
            <person name="Bowman C.A."/>
            <person name="Russell D.A."/>
            <person name="Pope W.H."/>
            <person name="Jacobs-Sera D."/>
            <person name="Hendrix R.W."/>
            <person name="Hatfull G.F."/>
        </authorList>
    </citation>
    <scope>NUCLEOTIDE SEQUENCE [LARGE SCALE GENOMIC DNA]</scope>
    <source>
        <strain evidence="2 3">DSM 27648</strain>
    </source>
</reference>
<evidence type="ECO:0000313" key="2">
    <source>
        <dbReference type="EMBL" id="AKV03164.1"/>
    </source>
</evidence>
<dbReference type="RefSeq" id="WP_146653976.1">
    <property type="nucleotide sequence ID" value="NZ_CP012333.1"/>
</dbReference>
<name>A0A0K1QBN8_9BACT</name>
<dbReference type="Proteomes" id="UP000064967">
    <property type="component" value="Chromosome"/>
</dbReference>
<gene>
    <name evidence="2" type="ORF">AKJ09_09827</name>
</gene>
<feature type="region of interest" description="Disordered" evidence="1">
    <location>
        <begin position="72"/>
        <end position="94"/>
    </location>
</feature>
<dbReference type="STRING" id="1391654.AKJ09_09827"/>